<dbReference type="GO" id="GO:0070971">
    <property type="term" value="C:endoplasmic reticulum exit site"/>
    <property type="evidence" value="ECO:0007669"/>
    <property type="project" value="TreeGrafter"/>
</dbReference>
<feature type="domain" description="PB1" evidence="2">
    <location>
        <begin position="20"/>
        <end position="111"/>
    </location>
</feature>
<name>A0A1Y2HLW7_9FUNG</name>
<dbReference type="InterPro" id="IPR000270">
    <property type="entry name" value="PB1_dom"/>
</dbReference>
<dbReference type="EMBL" id="MCFL01000021">
    <property type="protein sequence ID" value="ORZ35566.1"/>
    <property type="molecule type" value="Genomic_DNA"/>
</dbReference>
<dbReference type="Gene3D" id="3.10.20.90">
    <property type="entry name" value="Phosphatidylinositol 3-kinase Catalytic Subunit, Chain A, domain 1"/>
    <property type="match status" value="1"/>
</dbReference>
<dbReference type="SMART" id="SM00666">
    <property type="entry name" value="PB1"/>
    <property type="match status" value="1"/>
</dbReference>
<dbReference type="PANTHER" id="PTHR15335">
    <property type="entry name" value="PROTEIN TFG"/>
    <property type="match status" value="1"/>
</dbReference>
<feature type="compositionally biased region" description="Low complexity" evidence="1">
    <location>
        <begin position="292"/>
        <end position="312"/>
    </location>
</feature>
<comment type="caution">
    <text evidence="3">The sequence shown here is derived from an EMBL/GenBank/DDBJ whole genome shotgun (WGS) entry which is preliminary data.</text>
</comment>
<dbReference type="Proteomes" id="UP000193411">
    <property type="component" value="Unassembled WGS sequence"/>
</dbReference>
<evidence type="ECO:0000313" key="3">
    <source>
        <dbReference type="EMBL" id="ORZ35566.1"/>
    </source>
</evidence>
<dbReference type="InterPro" id="IPR033512">
    <property type="entry name" value="TFG"/>
</dbReference>
<feature type="region of interest" description="Disordered" evidence="1">
    <location>
        <begin position="187"/>
        <end position="312"/>
    </location>
</feature>
<dbReference type="GO" id="GO:0048208">
    <property type="term" value="P:COPII vesicle coating"/>
    <property type="evidence" value="ECO:0007669"/>
    <property type="project" value="InterPro"/>
</dbReference>
<evidence type="ECO:0000256" key="1">
    <source>
        <dbReference type="SAM" id="MobiDB-lite"/>
    </source>
</evidence>
<dbReference type="AlphaFoldDB" id="A0A1Y2HLW7"/>
<dbReference type="CDD" id="cd05992">
    <property type="entry name" value="PB1"/>
    <property type="match status" value="1"/>
</dbReference>
<dbReference type="GO" id="GO:0042802">
    <property type="term" value="F:identical protein binding"/>
    <property type="evidence" value="ECO:0007669"/>
    <property type="project" value="InterPro"/>
</dbReference>
<organism evidence="3 4">
    <name type="scientific">Catenaria anguillulae PL171</name>
    <dbReference type="NCBI Taxonomy" id="765915"/>
    <lineage>
        <taxon>Eukaryota</taxon>
        <taxon>Fungi</taxon>
        <taxon>Fungi incertae sedis</taxon>
        <taxon>Blastocladiomycota</taxon>
        <taxon>Blastocladiomycetes</taxon>
        <taxon>Blastocladiales</taxon>
        <taxon>Catenariaceae</taxon>
        <taxon>Catenaria</taxon>
    </lineage>
</organism>
<dbReference type="PANTHER" id="PTHR15335:SF7">
    <property type="entry name" value="PROTEIN TFG"/>
    <property type="match status" value="1"/>
</dbReference>
<protein>
    <recommendedName>
        <fullName evidence="2">PB1 domain-containing protein</fullName>
    </recommendedName>
</protein>
<gene>
    <name evidence="3" type="ORF">BCR44DRAFT_30129</name>
</gene>
<sequence>MQSSSGSASGAGAGAGAGSRIIIKATLGHTTKRLALHTPSLSLPDLCSALHALFRPSALLSASTTNLILRYVDADGDHVTIDSDTDLSLALDLAANPHSSTAHLRLLVNDKLNCPLPATLSNEIDAKGLSLAGRNVASLHASLLDVRSLLDKVLDALEKARDKDRNVKPLDSDDIANLLGKSSISEGATSPIVTGAATPTPQSPAQRPASTSVTAAAAYPPQVQQQQQQQQQQAAATSNSNAYPGYPPTTAALAAAPPTATTATSAPPTASSTYPPTATATAQPQPQPQPQQPQYTGQQQQQYMGQQPPAQQQYGHFNSSSFHIWQSIHDIYICMETRMKCNAMLHYRTLYGIFSLKLAKSGTPVSPNPRIHCDTMRISASTCATKCCNCTCGGCGFDTISIVCVSAHAGSGRAAERSSVEFGGGLAGI</sequence>
<feature type="compositionally biased region" description="Polar residues" evidence="1">
    <location>
        <begin position="187"/>
        <end position="212"/>
    </location>
</feature>
<dbReference type="PROSITE" id="PS51745">
    <property type="entry name" value="PB1"/>
    <property type="match status" value="1"/>
</dbReference>
<dbReference type="Pfam" id="PF00564">
    <property type="entry name" value="PB1"/>
    <property type="match status" value="1"/>
</dbReference>
<reference evidence="3 4" key="1">
    <citation type="submission" date="2016-07" db="EMBL/GenBank/DDBJ databases">
        <title>Pervasive Adenine N6-methylation of Active Genes in Fungi.</title>
        <authorList>
            <consortium name="DOE Joint Genome Institute"/>
            <person name="Mondo S.J."/>
            <person name="Dannebaum R.O."/>
            <person name="Kuo R.C."/>
            <person name="Labutti K."/>
            <person name="Haridas S."/>
            <person name="Kuo A."/>
            <person name="Salamov A."/>
            <person name="Ahrendt S.R."/>
            <person name="Lipzen A."/>
            <person name="Sullivan W."/>
            <person name="Andreopoulos W.B."/>
            <person name="Clum A."/>
            <person name="Lindquist E."/>
            <person name="Daum C."/>
            <person name="Ramamoorthy G.K."/>
            <person name="Gryganskyi A."/>
            <person name="Culley D."/>
            <person name="Magnuson J.K."/>
            <person name="James T.Y."/>
            <person name="O'Malley M.A."/>
            <person name="Stajich J.E."/>
            <person name="Spatafora J.W."/>
            <person name="Visel A."/>
            <person name="Grigoriev I.V."/>
        </authorList>
    </citation>
    <scope>NUCLEOTIDE SEQUENCE [LARGE SCALE GENOMIC DNA]</scope>
    <source>
        <strain evidence="3 4">PL171</strain>
    </source>
</reference>
<feature type="compositionally biased region" description="Low complexity" evidence="1">
    <location>
        <begin position="213"/>
        <end position="284"/>
    </location>
</feature>
<dbReference type="InterPro" id="IPR053793">
    <property type="entry name" value="PB1-like"/>
</dbReference>
<dbReference type="OrthoDB" id="1594986at2759"/>
<evidence type="ECO:0000259" key="2">
    <source>
        <dbReference type="PROSITE" id="PS51745"/>
    </source>
</evidence>
<dbReference type="SUPFAM" id="SSF54277">
    <property type="entry name" value="CAD &amp; PB1 domains"/>
    <property type="match status" value="1"/>
</dbReference>
<accession>A0A1Y2HLW7</accession>
<keyword evidence="4" id="KW-1185">Reference proteome</keyword>
<proteinExistence type="predicted"/>
<evidence type="ECO:0000313" key="4">
    <source>
        <dbReference type="Proteomes" id="UP000193411"/>
    </source>
</evidence>
<dbReference type="STRING" id="765915.A0A1Y2HLW7"/>